<feature type="domain" description="Gfo/Idh/MocA-like oxidoreductase N-terminal" evidence="4">
    <location>
        <begin position="19"/>
        <end position="135"/>
    </location>
</feature>
<dbReference type="RefSeq" id="WP_039398800.1">
    <property type="nucleotide sequence ID" value="NZ_JTDK01000008.1"/>
</dbReference>
<dbReference type="InterPro" id="IPR055170">
    <property type="entry name" value="GFO_IDH_MocA-like_dom"/>
</dbReference>
<dbReference type="OrthoDB" id="9815825at2"/>
<evidence type="ECO:0000313" key="6">
    <source>
        <dbReference type="EMBL" id="KHK97801.1"/>
    </source>
</evidence>
<dbReference type="AlphaFoldDB" id="A0A0B2A867"/>
<comment type="caution">
    <text evidence="6">The sequence shown here is derived from an EMBL/GenBank/DDBJ whole genome shotgun (WGS) entry which is preliminary data.</text>
</comment>
<reference evidence="6 7" key="1">
    <citation type="submission" date="2014-11" db="EMBL/GenBank/DDBJ databases">
        <title>Genome sequence of Microbacterium mangrovi MUSC 115(T).</title>
        <authorList>
            <person name="Lee L.-H."/>
        </authorList>
    </citation>
    <scope>NUCLEOTIDE SEQUENCE [LARGE SCALE GENOMIC DNA]</scope>
    <source>
        <strain evidence="6 7">MUSC 115</strain>
    </source>
</reference>
<dbReference type="Proteomes" id="UP000031030">
    <property type="component" value="Unassembled WGS sequence"/>
</dbReference>
<evidence type="ECO:0000259" key="5">
    <source>
        <dbReference type="Pfam" id="PF22725"/>
    </source>
</evidence>
<keyword evidence="7" id="KW-1185">Reference proteome</keyword>
<keyword evidence="2" id="KW-0560">Oxidoreductase</keyword>
<protein>
    <submittedName>
        <fullName evidence="6">Uncharacterized protein</fullName>
    </submittedName>
</protein>
<feature type="domain" description="GFO/IDH/MocA-like oxidoreductase" evidence="5">
    <location>
        <begin position="149"/>
        <end position="267"/>
    </location>
</feature>
<dbReference type="EMBL" id="JTDK01000008">
    <property type="protein sequence ID" value="KHK97801.1"/>
    <property type="molecule type" value="Genomic_DNA"/>
</dbReference>
<comment type="similarity">
    <text evidence="1">Belongs to the Gfo/Idh/MocA family.</text>
</comment>
<evidence type="ECO:0000313" key="7">
    <source>
        <dbReference type="Proteomes" id="UP000031030"/>
    </source>
</evidence>
<dbReference type="Gene3D" id="3.30.360.10">
    <property type="entry name" value="Dihydrodipicolinate Reductase, domain 2"/>
    <property type="match status" value="1"/>
</dbReference>
<evidence type="ECO:0000256" key="1">
    <source>
        <dbReference type="ARBA" id="ARBA00010928"/>
    </source>
</evidence>
<evidence type="ECO:0000259" key="4">
    <source>
        <dbReference type="Pfam" id="PF01408"/>
    </source>
</evidence>
<dbReference type="InterPro" id="IPR000683">
    <property type="entry name" value="Gfo/Idh/MocA-like_OxRdtase_N"/>
</dbReference>
<dbReference type="InterPro" id="IPR036291">
    <property type="entry name" value="NAD(P)-bd_dom_sf"/>
</dbReference>
<dbReference type="InterPro" id="IPR050984">
    <property type="entry name" value="Gfo/Idh/MocA_domain"/>
</dbReference>
<dbReference type="SUPFAM" id="SSF55347">
    <property type="entry name" value="Glyceraldehyde-3-phosphate dehydrogenase-like, C-terminal domain"/>
    <property type="match status" value="1"/>
</dbReference>
<dbReference type="PANTHER" id="PTHR22604:SF105">
    <property type="entry name" value="TRANS-1,2-DIHYDROBENZENE-1,2-DIOL DEHYDROGENASE"/>
    <property type="match status" value="1"/>
</dbReference>
<dbReference type="Pfam" id="PF01408">
    <property type="entry name" value="GFO_IDH_MocA"/>
    <property type="match status" value="1"/>
</dbReference>
<keyword evidence="3" id="KW-0520">NAD</keyword>
<organism evidence="6 7">
    <name type="scientific">Microbacterium mangrovi</name>
    <dbReference type="NCBI Taxonomy" id="1348253"/>
    <lineage>
        <taxon>Bacteria</taxon>
        <taxon>Bacillati</taxon>
        <taxon>Actinomycetota</taxon>
        <taxon>Actinomycetes</taxon>
        <taxon>Micrococcales</taxon>
        <taxon>Microbacteriaceae</taxon>
        <taxon>Microbacterium</taxon>
    </lineage>
</organism>
<dbReference type="STRING" id="1348253.LK09_09930"/>
<evidence type="ECO:0000256" key="3">
    <source>
        <dbReference type="ARBA" id="ARBA00023027"/>
    </source>
</evidence>
<gene>
    <name evidence="6" type="ORF">LK09_09930</name>
</gene>
<name>A0A0B2A867_9MICO</name>
<dbReference type="Pfam" id="PF22725">
    <property type="entry name" value="GFO_IDH_MocA_C3"/>
    <property type="match status" value="1"/>
</dbReference>
<dbReference type="PANTHER" id="PTHR22604">
    <property type="entry name" value="OXIDOREDUCTASES"/>
    <property type="match status" value="1"/>
</dbReference>
<dbReference type="Gene3D" id="3.40.50.720">
    <property type="entry name" value="NAD(P)-binding Rossmann-like Domain"/>
    <property type="match status" value="1"/>
</dbReference>
<dbReference type="GO" id="GO:0016491">
    <property type="term" value="F:oxidoreductase activity"/>
    <property type="evidence" value="ECO:0007669"/>
    <property type="project" value="UniProtKB-KW"/>
</dbReference>
<dbReference type="GO" id="GO:0000166">
    <property type="term" value="F:nucleotide binding"/>
    <property type="evidence" value="ECO:0007669"/>
    <property type="project" value="InterPro"/>
</dbReference>
<proteinExistence type="inferred from homology"/>
<sequence length="343" mass="35980">MTVALPASRIADPAQAPALRWGVLGPGRIAEAFATSLRAHTRQVLAAVGSRNAARGAVFAERHGIPAVHGAYEDLVADPAVDVVYIATPNPFHARCALLAIEAGKHVVVEKPFAMDADEAQRVAEAAASRGVFAMEAMWPRFLPATDVIRQVLGAGSIGDIHAVSADLGEYFAPDPTSRLFDPALGGGALLDLGVYLVSFASFALGGLERAAPERVIAAGSLTETGVDAQVSIVLQGEGHRHAHLFTTLEARTPTSAFVTGTRGVLEVHAPFYLPSAITVTPHGGDAATVRFAQHRPEDALCFEAAEAARQIADGRTESPLMPLAETVRIMRTLDAVRAELGP</sequence>
<dbReference type="SUPFAM" id="SSF51735">
    <property type="entry name" value="NAD(P)-binding Rossmann-fold domains"/>
    <property type="match status" value="1"/>
</dbReference>
<accession>A0A0B2A867</accession>
<evidence type="ECO:0000256" key="2">
    <source>
        <dbReference type="ARBA" id="ARBA00023002"/>
    </source>
</evidence>